<keyword evidence="2" id="KW-1185">Reference proteome</keyword>
<name>A0ACC2DUR5_DIPCM</name>
<organism evidence="1 2">
    <name type="scientific">Diphasiastrum complanatum</name>
    <name type="common">Issler's clubmoss</name>
    <name type="synonym">Lycopodium complanatum</name>
    <dbReference type="NCBI Taxonomy" id="34168"/>
    <lineage>
        <taxon>Eukaryota</taxon>
        <taxon>Viridiplantae</taxon>
        <taxon>Streptophyta</taxon>
        <taxon>Embryophyta</taxon>
        <taxon>Tracheophyta</taxon>
        <taxon>Lycopodiopsida</taxon>
        <taxon>Lycopodiales</taxon>
        <taxon>Lycopodiaceae</taxon>
        <taxon>Lycopodioideae</taxon>
        <taxon>Diphasiastrum</taxon>
    </lineage>
</organism>
<dbReference type="Proteomes" id="UP001162992">
    <property type="component" value="Chromosome 4"/>
</dbReference>
<proteinExistence type="predicted"/>
<gene>
    <name evidence="1" type="ORF">O6H91_04G008400</name>
</gene>
<evidence type="ECO:0000313" key="2">
    <source>
        <dbReference type="Proteomes" id="UP001162992"/>
    </source>
</evidence>
<protein>
    <submittedName>
        <fullName evidence="1">Uncharacterized protein</fullName>
    </submittedName>
</protein>
<reference evidence="2" key="1">
    <citation type="journal article" date="2024" name="Proc. Natl. Acad. Sci. U.S.A.">
        <title>Extraordinary preservation of gene collinearity over three hundred million years revealed in homosporous lycophytes.</title>
        <authorList>
            <person name="Li C."/>
            <person name="Wickell D."/>
            <person name="Kuo L.Y."/>
            <person name="Chen X."/>
            <person name="Nie B."/>
            <person name="Liao X."/>
            <person name="Peng D."/>
            <person name="Ji J."/>
            <person name="Jenkins J."/>
            <person name="Williams M."/>
            <person name="Shu S."/>
            <person name="Plott C."/>
            <person name="Barry K."/>
            <person name="Rajasekar S."/>
            <person name="Grimwood J."/>
            <person name="Han X."/>
            <person name="Sun S."/>
            <person name="Hou Z."/>
            <person name="He W."/>
            <person name="Dai G."/>
            <person name="Sun C."/>
            <person name="Schmutz J."/>
            <person name="Leebens-Mack J.H."/>
            <person name="Li F.W."/>
            <person name="Wang L."/>
        </authorList>
    </citation>
    <scope>NUCLEOTIDE SEQUENCE [LARGE SCALE GENOMIC DNA]</scope>
    <source>
        <strain evidence="2">cv. PW_Plant_1</strain>
    </source>
</reference>
<sequence length="914" mass="104725">MALEVKNERYRAILRQGRAELQCISEKRSVQDLHQNSVFFPQKKDSCEITCVSVTMDFFIYGTNSGSIVYYYVDDRGPSFINEYRNYETGIQRLWPNKLGTRLLFEDDHHSLYIYNPLNDQTLLVPDFNGILETALWDTCDSQLFVLAEYSQIYVFLYSQINLCCPKVVPLGGCSRSIEFYPLTLQDGILTCKLDNGVMEEIILHTHVWLKRPVEGDSQIRNRFNQNIALLHFKAAWNDAILLEDQEIWETLIRQSLEHMEVEVALQSCQRCRDLNRFMFLKQIEHIEDRHLLAGHILVLLEDYDAAQEALLRSSNPEAALTMRKNLKHWDQALQLAIQLCSPYTSELKWEYAQVLERKQQYEHSLAHYEDFLRSNPSNPKQCLIAKAGVARTCLRVGDIWKGKQIAAQCDSPFLYAQCAKIMEDLSLLQDAAEFYEMGGSLENATQIYIKTKNYSKAHALLQQQQSSKLQIEYGKAMEAESIFVEASAAYEAAGDVESVVRLHLGPLKNPRKAFSALQKLKSIGGAIMAAKYCKSVGDYAKAIEFFIMANRTEEARELAEQHNKMDIYTELVVDVASKDECLRLARYYETMELYGKAGELFERWGESKQALQLYLRWGTPDGMEQAIKIVGRLKCDTLTHEILEFLTKDTAGEKSPWYLFQLYTVLQQYEQATKAALTLACQEQEAGNYKNAHQLLFGHCRVLQEEGKTVPSELSMQLMLLHSYVLVKILMRLDDHRSSARLLIRIASHISKFPSHTVPILISTVVECQRSGLKRTAFEYASTLMSPEYRQLIPSLYKLKIEKIVRKPDKIEDEEPLSPCPACSVPISETQLDCPSCKYNIPFCIATGRHMVLGDWTICPLCKFPALMSEFVKVLQVEGMCPMCSQNVPLVEVKLISKPLENIQKILQFNEKL</sequence>
<comment type="caution">
    <text evidence="1">The sequence shown here is derived from an EMBL/GenBank/DDBJ whole genome shotgun (WGS) entry which is preliminary data.</text>
</comment>
<evidence type="ECO:0000313" key="1">
    <source>
        <dbReference type="EMBL" id="KAJ7557762.1"/>
    </source>
</evidence>
<accession>A0ACC2DUR5</accession>
<dbReference type="EMBL" id="CM055095">
    <property type="protein sequence ID" value="KAJ7557762.1"/>
    <property type="molecule type" value="Genomic_DNA"/>
</dbReference>